<organism evidence="1">
    <name type="scientific">viral metagenome</name>
    <dbReference type="NCBI Taxonomy" id="1070528"/>
    <lineage>
        <taxon>unclassified sequences</taxon>
        <taxon>metagenomes</taxon>
        <taxon>organismal metagenomes</taxon>
    </lineage>
</organism>
<proteinExistence type="predicted"/>
<dbReference type="AlphaFoldDB" id="A0A6M3IQG3"/>
<dbReference type="EMBL" id="MT141384">
    <property type="protein sequence ID" value="QJA59780.1"/>
    <property type="molecule type" value="Genomic_DNA"/>
</dbReference>
<reference evidence="1" key="1">
    <citation type="submission" date="2020-03" db="EMBL/GenBank/DDBJ databases">
        <title>The deep terrestrial virosphere.</title>
        <authorList>
            <person name="Holmfeldt K."/>
            <person name="Nilsson E."/>
            <person name="Simone D."/>
            <person name="Lopez-Fernandez M."/>
            <person name="Wu X."/>
            <person name="de Brujin I."/>
            <person name="Lundin D."/>
            <person name="Andersson A."/>
            <person name="Bertilsson S."/>
            <person name="Dopson M."/>
        </authorList>
    </citation>
    <scope>NUCLEOTIDE SEQUENCE</scope>
    <source>
        <strain evidence="1">MM415B01232</strain>
    </source>
</reference>
<protein>
    <submittedName>
        <fullName evidence="1">Uncharacterized protein</fullName>
    </submittedName>
</protein>
<gene>
    <name evidence="1" type="ORF">MM415B01232_0016</name>
</gene>
<sequence>MKCGKFMHWAFGKSSWMCRKLRICLCKPSVPPTPPVPPVPPEPPIEYVTRDICIKTGLLALDTCEAIGCVKIQLFVKGDEPTIKCDRHNHWAYKPPIAELHIGGYFYLWQLRIGWDEVDRVDALEELFFTLRQARKARYSIVEGFVWLDSGSDEHAHLNGKTPWVQNGELFDLSKPNPRYWDQAEDILRVFKEFDGLHFQPCLFMRESYNARPIHNNVNGVTRLKTEAMIPFAEQFAVWWLDKFRVVYGDDYNPYFKDANEWMHGSPEEFRFNGYFHWRVCKALMDRGVPLSHFNVDVSHSEGTQIFLNEPYPHPKLNGEVLGYAEANRNDPAKSILAETHGLALVANLLPPSEKLSWLGSKWVRYKLSGDGGSWSPENPQYANGYRLPGTDFYFPSLLELDETLAYYWTECKRKGKRGYYCHWVAECFRDDDLNWNLWIENCKVIDWNLASVPAEVWEKIY</sequence>
<evidence type="ECO:0000313" key="1">
    <source>
        <dbReference type="EMBL" id="QJA59780.1"/>
    </source>
</evidence>
<accession>A0A6M3IQG3</accession>
<name>A0A6M3IQG3_9ZZZZ</name>